<organism evidence="1">
    <name type="scientific">Desulfofervidus auxilii</name>
    <dbReference type="NCBI Taxonomy" id="1621989"/>
    <lineage>
        <taxon>Bacteria</taxon>
        <taxon>Pseudomonadati</taxon>
        <taxon>Thermodesulfobacteriota</taxon>
        <taxon>Candidatus Desulfofervidia</taxon>
        <taxon>Candidatus Desulfofervidales</taxon>
        <taxon>Candidatus Desulfofervidaceae</taxon>
        <taxon>Candidatus Desulfofervidus</taxon>
    </lineage>
</organism>
<gene>
    <name evidence="1" type="ORF">ENG63_02950</name>
</gene>
<protein>
    <submittedName>
        <fullName evidence="1">CRISPR-associated protein Cas6</fullName>
    </submittedName>
</protein>
<dbReference type="AlphaFoldDB" id="A0A7C0U2M2"/>
<name>A0A7C0U2M2_DESA2</name>
<dbReference type="EMBL" id="DRBS01000116">
    <property type="protein sequence ID" value="HDD43805.1"/>
    <property type="molecule type" value="Genomic_DNA"/>
</dbReference>
<dbReference type="Proteomes" id="UP000886289">
    <property type="component" value="Unassembled WGS sequence"/>
</dbReference>
<accession>A0A7C0U2M2</accession>
<proteinExistence type="predicted"/>
<evidence type="ECO:0000313" key="1">
    <source>
        <dbReference type="EMBL" id="HDD43805.1"/>
    </source>
</evidence>
<sequence>MIQIPFKTLKIFCESIDELYLPEFKGSSFRGIIGRTLKSALCILKTQSTCYNCPLVKDCYYNYLFETIPDKSRPLPFNLHKYPSIPHPFVIEPPEEKKTLYKKGETFSLKIILIGKAVAYEPHFILAMRLAGEHGIGKGNRRFVITDYFSTGILNQSITFDLSTQESNNNKLSKITFEFITPLRLVYQKKLVKTLEFHHIIRALLRRISILYYFHVSEDMPPIPAKELINLSENIKTLQYDLKWFDWERYSYRQNRRMILGGLVGQI</sequence>
<feature type="non-terminal residue" evidence="1">
    <location>
        <position position="267"/>
    </location>
</feature>
<comment type="caution">
    <text evidence="1">The sequence shown here is derived from an EMBL/GenBank/DDBJ whole genome shotgun (WGS) entry which is preliminary data.</text>
</comment>
<reference evidence="1" key="1">
    <citation type="journal article" date="2020" name="mSystems">
        <title>Genome- and Community-Level Interaction Insights into Carbon Utilization and Element Cycling Functions of Hydrothermarchaeota in Hydrothermal Sediment.</title>
        <authorList>
            <person name="Zhou Z."/>
            <person name="Liu Y."/>
            <person name="Xu W."/>
            <person name="Pan J."/>
            <person name="Luo Z.H."/>
            <person name="Li M."/>
        </authorList>
    </citation>
    <scope>NUCLEOTIDE SEQUENCE [LARGE SCALE GENOMIC DNA]</scope>
    <source>
        <strain evidence="1">HyVt-233</strain>
    </source>
</reference>